<dbReference type="EMBL" id="VYXP01000008">
    <property type="protein sequence ID" value="KAA9130296.1"/>
    <property type="molecule type" value="Genomic_DNA"/>
</dbReference>
<dbReference type="RefSeq" id="WP_150864961.1">
    <property type="nucleotide sequence ID" value="NZ_VYXP01000008.1"/>
</dbReference>
<dbReference type="GO" id="GO:0016987">
    <property type="term" value="F:sigma factor activity"/>
    <property type="evidence" value="ECO:0007669"/>
    <property type="project" value="UniProtKB-KW"/>
</dbReference>
<sequence length="179" mass="20877">MDQAEITQLLGVENGELTAEQELAMEQVYQHLRTIAHGQRLKVSGNRIDTTALVNEAWLKSQRAKNGFNDRDHFFAYCALAMRHILFDQARRNRLITYVDDDSALDRMPVYQQSETMLELERQLEKLREFEPRLEQVFTCKFFGDMPFDAIARVLGLSERTVFRDWQKARTMLAVAMGE</sequence>
<keyword evidence="7" id="KW-1185">Reference proteome</keyword>
<dbReference type="SUPFAM" id="SSF88659">
    <property type="entry name" value="Sigma3 and sigma4 domains of RNA polymerase sigma factors"/>
    <property type="match status" value="1"/>
</dbReference>
<dbReference type="PANTHER" id="PTHR43133:SF39">
    <property type="entry name" value="SIMILAR TO RNA POLYMERASE SIGMA-E FACTOR"/>
    <property type="match status" value="1"/>
</dbReference>
<evidence type="ECO:0000313" key="6">
    <source>
        <dbReference type="EMBL" id="KAA9130296.1"/>
    </source>
</evidence>
<name>A0A5N0T942_9GAMM</name>
<dbReference type="GO" id="GO:0006352">
    <property type="term" value="P:DNA-templated transcription initiation"/>
    <property type="evidence" value="ECO:0007669"/>
    <property type="project" value="InterPro"/>
</dbReference>
<protein>
    <submittedName>
        <fullName evidence="6">Sigma-70 family RNA polymerase sigma factor</fullName>
    </submittedName>
</protein>
<dbReference type="NCBIfam" id="TIGR02937">
    <property type="entry name" value="sigma70-ECF"/>
    <property type="match status" value="1"/>
</dbReference>
<dbReference type="Gene3D" id="1.10.10.10">
    <property type="entry name" value="Winged helix-like DNA-binding domain superfamily/Winged helix DNA-binding domain"/>
    <property type="match status" value="1"/>
</dbReference>
<comment type="similarity">
    <text evidence="1">Belongs to the sigma-70 factor family. ECF subfamily.</text>
</comment>
<dbReference type="InterPro" id="IPR039425">
    <property type="entry name" value="RNA_pol_sigma-70-like"/>
</dbReference>
<accession>A0A5N0T942</accession>
<keyword evidence="3" id="KW-0731">Sigma factor</keyword>
<dbReference type="InterPro" id="IPR013325">
    <property type="entry name" value="RNA_pol_sigma_r2"/>
</dbReference>
<dbReference type="InterPro" id="IPR013324">
    <property type="entry name" value="RNA_pol_sigma_r3/r4-like"/>
</dbReference>
<evidence type="ECO:0000256" key="2">
    <source>
        <dbReference type="ARBA" id="ARBA00023015"/>
    </source>
</evidence>
<evidence type="ECO:0000256" key="1">
    <source>
        <dbReference type="ARBA" id="ARBA00010641"/>
    </source>
</evidence>
<dbReference type="InterPro" id="IPR011517">
    <property type="entry name" value="RNA_pol_sigma70_ECF-like"/>
</dbReference>
<dbReference type="InterPro" id="IPR014284">
    <property type="entry name" value="RNA_pol_sigma-70_dom"/>
</dbReference>
<evidence type="ECO:0000256" key="4">
    <source>
        <dbReference type="ARBA" id="ARBA00023163"/>
    </source>
</evidence>
<dbReference type="SUPFAM" id="SSF88946">
    <property type="entry name" value="Sigma2 domain of RNA polymerase sigma factors"/>
    <property type="match status" value="1"/>
</dbReference>
<dbReference type="AlphaFoldDB" id="A0A5N0T942"/>
<organism evidence="6 7">
    <name type="scientific">Marinihelvus fidelis</name>
    <dbReference type="NCBI Taxonomy" id="2613842"/>
    <lineage>
        <taxon>Bacteria</taxon>
        <taxon>Pseudomonadati</taxon>
        <taxon>Pseudomonadota</taxon>
        <taxon>Gammaproteobacteria</taxon>
        <taxon>Chromatiales</taxon>
        <taxon>Wenzhouxiangellaceae</taxon>
        <taxon>Marinihelvus</taxon>
    </lineage>
</organism>
<evidence type="ECO:0000259" key="5">
    <source>
        <dbReference type="Pfam" id="PF07638"/>
    </source>
</evidence>
<dbReference type="Pfam" id="PF07638">
    <property type="entry name" value="Sigma70_ECF"/>
    <property type="match status" value="1"/>
</dbReference>
<comment type="caution">
    <text evidence="6">The sequence shown here is derived from an EMBL/GenBank/DDBJ whole genome shotgun (WGS) entry which is preliminary data.</text>
</comment>
<proteinExistence type="inferred from homology"/>
<dbReference type="Proteomes" id="UP000325372">
    <property type="component" value="Unassembled WGS sequence"/>
</dbReference>
<dbReference type="InterPro" id="IPR053812">
    <property type="entry name" value="HTH_Sigma70_ECF-like"/>
</dbReference>
<reference evidence="6 7" key="1">
    <citation type="submission" date="2019-09" db="EMBL/GenBank/DDBJ databases">
        <title>Wenzhouxiangella sp. Genome sequencing and assembly.</title>
        <authorList>
            <person name="Zhang R."/>
        </authorList>
    </citation>
    <scope>NUCLEOTIDE SEQUENCE [LARGE SCALE GENOMIC DNA]</scope>
    <source>
        <strain evidence="6 7">W260</strain>
    </source>
</reference>
<evidence type="ECO:0000313" key="7">
    <source>
        <dbReference type="Proteomes" id="UP000325372"/>
    </source>
</evidence>
<keyword evidence="4" id="KW-0804">Transcription</keyword>
<keyword evidence="2" id="KW-0805">Transcription regulation</keyword>
<evidence type="ECO:0000256" key="3">
    <source>
        <dbReference type="ARBA" id="ARBA00023082"/>
    </source>
</evidence>
<dbReference type="NCBIfam" id="TIGR02999">
    <property type="entry name" value="Sig-70_X6"/>
    <property type="match status" value="1"/>
</dbReference>
<gene>
    <name evidence="6" type="ORF">F3N42_13235</name>
</gene>
<feature type="domain" description="RNA polymerase sigma-70 ECF-like HTH" evidence="5">
    <location>
        <begin position="4"/>
        <end position="177"/>
    </location>
</feature>
<dbReference type="InterPro" id="IPR036388">
    <property type="entry name" value="WH-like_DNA-bd_sf"/>
</dbReference>
<dbReference type="PANTHER" id="PTHR43133">
    <property type="entry name" value="RNA POLYMERASE ECF-TYPE SIGMA FACTO"/>
    <property type="match status" value="1"/>
</dbReference>